<gene>
    <name evidence="2" type="ORF">QUF85_05875</name>
</gene>
<feature type="transmembrane region" description="Helical" evidence="1">
    <location>
        <begin position="148"/>
        <end position="169"/>
    </location>
</feature>
<feature type="transmembrane region" description="Helical" evidence="1">
    <location>
        <begin position="35"/>
        <end position="54"/>
    </location>
</feature>
<proteinExistence type="predicted"/>
<keyword evidence="1" id="KW-0472">Membrane</keyword>
<dbReference type="EMBL" id="JAUCFI010000003">
    <property type="protein sequence ID" value="MDM5282825.1"/>
    <property type="molecule type" value="Genomic_DNA"/>
</dbReference>
<sequence length="191" mass="20908">MLLLTSFMIVMAYTIYFSKKAHLKKDHIGVGLGKCMVMMLSMTTSLTLSLMLSFLMPGKLAVLTVLAIAICAVAGFIIGRPFGLTAVMESLSTTLMGAMMGAMLGVMLPLDSQTFMLVSMDLIYLCSIFIVTFYIKRAGVKETKSGRGFAPFFLTLLFSIIIIGTSAVWERDYFKVGGDSEMDMQHHQHGG</sequence>
<feature type="transmembrane region" description="Helical" evidence="1">
    <location>
        <begin position="116"/>
        <end position="136"/>
    </location>
</feature>
<keyword evidence="1" id="KW-0812">Transmembrane</keyword>
<dbReference type="RefSeq" id="WP_275732780.1">
    <property type="nucleotide sequence ID" value="NZ_JARHXA010000088.1"/>
</dbReference>
<dbReference type="Proteomes" id="UP001238973">
    <property type="component" value="Unassembled WGS sequence"/>
</dbReference>
<name>A0AAJ1VAS4_9BACI</name>
<dbReference type="AlphaFoldDB" id="A0AAJ1VAS4"/>
<accession>A0AAJ1VAS4</accession>
<reference evidence="2" key="1">
    <citation type="submission" date="2023-06" db="EMBL/GenBank/DDBJ databases">
        <title>Comparative genomics of Bacillaceae isolates and their secondary metabolite potential.</title>
        <authorList>
            <person name="Song L."/>
            <person name="Nielsen L.J."/>
            <person name="Mohite O."/>
            <person name="Xu X."/>
            <person name="Weber T."/>
            <person name="Kovacs A.T."/>
        </authorList>
    </citation>
    <scope>NUCLEOTIDE SEQUENCE</scope>
    <source>
        <strain evidence="2">G1S1</strain>
    </source>
</reference>
<evidence type="ECO:0000256" key="1">
    <source>
        <dbReference type="SAM" id="Phobius"/>
    </source>
</evidence>
<protein>
    <submittedName>
        <fullName evidence="2">Uncharacterized protein</fullName>
    </submittedName>
</protein>
<feature type="transmembrane region" description="Helical" evidence="1">
    <location>
        <begin position="60"/>
        <end position="79"/>
    </location>
</feature>
<comment type="caution">
    <text evidence="2">The sequence shown here is derived from an EMBL/GenBank/DDBJ whole genome shotgun (WGS) entry which is preliminary data.</text>
</comment>
<feature type="transmembrane region" description="Helical" evidence="1">
    <location>
        <begin position="91"/>
        <end position="110"/>
    </location>
</feature>
<organism evidence="2 3">
    <name type="scientific">Peribacillus frigoritolerans</name>
    <dbReference type="NCBI Taxonomy" id="450367"/>
    <lineage>
        <taxon>Bacteria</taxon>
        <taxon>Bacillati</taxon>
        <taxon>Bacillota</taxon>
        <taxon>Bacilli</taxon>
        <taxon>Bacillales</taxon>
        <taxon>Bacillaceae</taxon>
        <taxon>Peribacillus</taxon>
    </lineage>
</organism>
<keyword evidence="1" id="KW-1133">Transmembrane helix</keyword>
<evidence type="ECO:0000313" key="2">
    <source>
        <dbReference type="EMBL" id="MDM5282825.1"/>
    </source>
</evidence>
<evidence type="ECO:0000313" key="3">
    <source>
        <dbReference type="Proteomes" id="UP001238973"/>
    </source>
</evidence>